<dbReference type="Proteomes" id="UP000777935">
    <property type="component" value="Unassembled WGS sequence"/>
</dbReference>
<reference evidence="1 2" key="1">
    <citation type="submission" date="2020-06" db="EMBL/GenBank/DDBJ databases">
        <title>Sulfitobacter algicola sp. nov., isolated from green algae.</title>
        <authorList>
            <person name="Wang C."/>
        </authorList>
    </citation>
    <scope>NUCLEOTIDE SEQUENCE [LARGE SCALE GENOMIC DNA]</scope>
    <source>
        <strain evidence="1 2">1151</strain>
    </source>
</reference>
<evidence type="ECO:0000313" key="2">
    <source>
        <dbReference type="Proteomes" id="UP000777935"/>
    </source>
</evidence>
<accession>A0ABX2IRG7</accession>
<dbReference type="RefSeq" id="WP_174136808.1">
    <property type="nucleotide sequence ID" value="NZ_JABUFE010000003.1"/>
</dbReference>
<evidence type="ECO:0000313" key="1">
    <source>
        <dbReference type="EMBL" id="NSX54611.1"/>
    </source>
</evidence>
<gene>
    <name evidence="1" type="ORF">HRQ87_07310</name>
</gene>
<comment type="caution">
    <text evidence="1">The sequence shown here is derived from an EMBL/GenBank/DDBJ whole genome shotgun (WGS) entry which is preliminary data.</text>
</comment>
<sequence>MSNIAGKAYAMNVVTPSNPKITWINRLLFMAARGLPSNLMGLLGLSLIHFARWVIIRPQDWPDLGQGKQNLDNDYVLFCSNFNGTWDQYIDAFSDGIPKGLDLFWYSATKYPKSIPVTPFKNYITYNQINTDYYYNATPGAAQRDIKSSLQVYDTLLALQDAHATQSPGDFQKTYHKALSAIQLALGDPGFGPVASLETERADVNRAHYVKDAQQTFDSVRDAMNKEH</sequence>
<organism evidence="1 2">
    <name type="scientific">Parasulfitobacter algicola</name>
    <dbReference type="NCBI Taxonomy" id="2614809"/>
    <lineage>
        <taxon>Bacteria</taxon>
        <taxon>Pseudomonadati</taxon>
        <taxon>Pseudomonadota</taxon>
        <taxon>Alphaproteobacteria</taxon>
        <taxon>Rhodobacterales</taxon>
        <taxon>Roseobacteraceae</taxon>
        <taxon>Parasulfitobacter</taxon>
    </lineage>
</organism>
<keyword evidence="2" id="KW-1185">Reference proteome</keyword>
<name>A0ABX2IRG7_9RHOB</name>
<dbReference type="EMBL" id="JABUFE010000003">
    <property type="protein sequence ID" value="NSX54611.1"/>
    <property type="molecule type" value="Genomic_DNA"/>
</dbReference>
<proteinExistence type="predicted"/>
<protein>
    <submittedName>
        <fullName evidence="1">Uncharacterized protein</fullName>
    </submittedName>
</protein>